<dbReference type="Ensembl" id="ENSACIT00000000313.1">
    <property type="protein sequence ID" value="ENSACIP00000000295.1"/>
    <property type="gene ID" value="ENSACIG00000000291.1"/>
</dbReference>
<organism evidence="2 3">
    <name type="scientific">Amphilophus citrinellus</name>
    <name type="common">Midas cichlid</name>
    <name type="synonym">Cichlasoma citrinellum</name>
    <dbReference type="NCBI Taxonomy" id="61819"/>
    <lineage>
        <taxon>Eukaryota</taxon>
        <taxon>Metazoa</taxon>
        <taxon>Chordata</taxon>
        <taxon>Craniata</taxon>
        <taxon>Vertebrata</taxon>
        <taxon>Euteleostomi</taxon>
        <taxon>Actinopterygii</taxon>
        <taxon>Neopterygii</taxon>
        <taxon>Teleostei</taxon>
        <taxon>Neoteleostei</taxon>
        <taxon>Acanthomorphata</taxon>
        <taxon>Ovalentaria</taxon>
        <taxon>Cichlomorphae</taxon>
        <taxon>Cichliformes</taxon>
        <taxon>Cichlidae</taxon>
        <taxon>New World cichlids</taxon>
        <taxon>Cichlasomatinae</taxon>
        <taxon>Heroini</taxon>
        <taxon>Amphilophus</taxon>
    </lineage>
</organism>
<evidence type="ECO:0000256" key="1">
    <source>
        <dbReference type="SAM" id="MobiDB-lite"/>
    </source>
</evidence>
<evidence type="ECO:0000313" key="2">
    <source>
        <dbReference type="Ensembl" id="ENSACIP00000000295.1"/>
    </source>
</evidence>
<feature type="region of interest" description="Disordered" evidence="1">
    <location>
        <begin position="19"/>
        <end position="40"/>
    </location>
</feature>
<dbReference type="Gene3D" id="2.60.40.10">
    <property type="entry name" value="Immunoglobulins"/>
    <property type="match status" value="1"/>
</dbReference>
<evidence type="ECO:0008006" key="4">
    <source>
        <dbReference type="Google" id="ProtNLM"/>
    </source>
</evidence>
<feature type="compositionally biased region" description="Basic and acidic residues" evidence="1">
    <location>
        <begin position="19"/>
        <end position="38"/>
    </location>
</feature>
<name>A0A3Q0QRY3_AMPCI</name>
<evidence type="ECO:0000313" key="3">
    <source>
        <dbReference type="Proteomes" id="UP000261340"/>
    </source>
</evidence>
<accession>A0A3Q0QRY3</accession>
<reference evidence="2" key="1">
    <citation type="submission" date="2025-08" db="UniProtKB">
        <authorList>
            <consortium name="Ensembl"/>
        </authorList>
    </citation>
    <scope>IDENTIFICATION</scope>
</reference>
<dbReference type="SUPFAM" id="SSF48726">
    <property type="entry name" value="Immunoglobulin"/>
    <property type="match status" value="1"/>
</dbReference>
<keyword evidence="3" id="KW-1185">Reference proteome</keyword>
<dbReference type="InterPro" id="IPR013783">
    <property type="entry name" value="Ig-like_fold"/>
</dbReference>
<dbReference type="GeneTree" id="ENSGT01150000287170"/>
<proteinExistence type="predicted"/>
<protein>
    <recommendedName>
        <fullName evidence="4">Immunoglobulin V-set domain-containing protein</fullName>
    </recommendedName>
</protein>
<dbReference type="InterPro" id="IPR036179">
    <property type="entry name" value="Ig-like_dom_sf"/>
</dbReference>
<reference evidence="2" key="2">
    <citation type="submission" date="2025-09" db="UniProtKB">
        <authorList>
            <consortium name="Ensembl"/>
        </authorList>
    </citation>
    <scope>IDENTIFICATION</scope>
</reference>
<dbReference type="AlphaFoldDB" id="A0A3Q0QRY3"/>
<dbReference type="Proteomes" id="UP000261340">
    <property type="component" value="Unplaced"/>
</dbReference>
<sequence>MWERYEPRKMVYVFCRESDKTEQHEDYRDRTEMNEDPLRTGNLSLTLKQPRQEDSGEYRFLPMSLSVFPHVVSNPSLYLVWSLPVLF</sequence>